<feature type="transmembrane region" description="Helical" evidence="2">
    <location>
        <begin position="271"/>
        <end position="292"/>
    </location>
</feature>
<keyword evidence="4" id="KW-1185">Reference proteome</keyword>
<feature type="transmembrane region" description="Helical" evidence="2">
    <location>
        <begin position="442"/>
        <end position="467"/>
    </location>
</feature>
<dbReference type="PANTHER" id="PTHR12459">
    <property type="entry name" value="TRANSMEMBRANE PROTEIN 135-RELATED"/>
    <property type="match status" value="1"/>
</dbReference>
<keyword evidence="2" id="KW-1133">Transmembrane helix</keyword>
<accession>A0A9W8YY90</accession>
<reference evidence="3" key="1">
    <citation type="submission" date="2022-10" db="EMBL/GenBank/DDBJ databases">
        <title>Tapping the CABI collections for fungal endophytes: first genome assemblies for Collariella, Neodidymelliopsis, Ascochyta clinopodiicola, Didymella pomorum, Didymosphaeria variabile, Neocosmospora piperis and Neocucurbitaria cava.</title>
        <authorList>
            <person name="Hill R."/>
        </authorList>
    </citation>
    <scope>NUCLEOTIDE SEQUENCE</scope>
    <source>
        <strain evidence="3">IMI 355082</strain>
    </source>
</reference>
<proteinExistence type="predicted"/>
<sequence>MASSSSGASAKPPSRAAGVSAKQTTDPVLRNTLRYTISAREYALLHRYILSRSRQLKKRVPTVETVNHIMNGSGDASKKQAAAAELNVRDVPSTSAGVGAGAGAMIGADDYNARAVRHSLRVFAATAAGMKLYALVAEKFMGAKKDPNMKKQPLYKSPVFRLSLSLSTILLLYRLLFRFFTRLRLALLDPSAEPFRVRRPTISRALTSMYTPAVGASMAGFALAAYPAEQLRVTIAIYTSFRALEFAWNYVEDAGMVWGRERNGRLRKRPWWFGSWMMQPLAFGQLLHAFVFDQECFPKGYDDFIMKNSSAYLHPRPEGYPAALEWPKTRKVVDSLAQMARLNWPPHVSPILFPEKEQILPQSLEHIAPITDPAHPLITSLSCALLHPSDPSCTRTLLTFWIRSFPPLARFFLLIYSVFTIPRYKHLYHYPVTTLNRLAMRALSMATFVTGSISTAWASICFFQNWFPRSFLPTQRFFLGGFLAGFWGWVERRHGRSVFLYSARASVDSLWKVGVKRRWWKAMKGGDVWVFVAAVLVTGVVYEKDRECVREESWRKGISWVRGQGFRDWALEDDDEEEDEGDEVTKAVEESGVLVDRAD</sequence>
<feature type="region of interest" description="Disordered" evidence="1">
    <location>
        <begin position="1"/>
        <end position="23"/>
    </location>
</feature>
<dbReference type="InterPro" id="IPR026749">
    <property type="entry name" value="Tmem135"/>
</dbReference>
<name>A0A9W8YY90_9PEZI</name>
<dbReference type="Proteomes" id="UP001140453">
    <property type="component" value="Unassembled WGS sequence"/>
</dbReference>
<dbReference type="PANTHER" id="PTHR12459:SF19">
    <property type="entry name" value="TRANSMEMBRANE PROTEIN 135 N-TERMINAL DOMAIN-CONTAINING PROTEIN"/>
    <property type="match status" value="1"/>
</dbReference>
<dbReference type="OrthoDB" id="291792at2759"/>
<organism evidence="3 4">
    <name type="scientific">Gnomoniopsis smithogilvyi</name>
    <dbReference type="NCBI Taxonomy" id="1191159"/>
    <lineage>
        <taxon>Eukaryota</taxon>
        <taxon>Fungi</taxon>
        <taxon>Dikarya</taxon>
        <taxon>Ascomycota</taxon>
        <taxon>Pezizomycotina</taxon>
        <taxon>Sordariomycetes</taxon>
        <taxon>Sordariomycetidae</taxon>
        <taxon>Diaporthales</taxon>
        <taxon>Gnomoniaceae</taxon>
        <taxon>Gnomoniopsis</taxon>
    </lineage>
</organism>
<protein>
    <submittedName>
        <fullName evidence="3">Uncharacterized protein</fullName>
    </submittedName>
</protein>
<evidence type="ECO:0000313" key="4">
    <source>
        <dbReference type="Proteomes" id="UP001140453"/>
    </source>
</evidence>
<evidence type="ECO:0000256" key="2">
    <source>
        <dbReference type="SAM" id="Phobius"/>
    </source>
</evidence>
<keyword evidence="2" id="KW-0472">Membrane</keyword>
<comment type="caution">
    <text evidence="3">The sequence shown here is derived from an EMBL/GenBank/DDBJ whole genome shotgun (WGS) entry which is preliminary data.</text>
</comment>
<feature type="transmembrane region" description="Helical" evidence="2">
    <location>
        <begin position="473"/>
        <end position="490"/>
    </location>
</feature>
<dbReference type="EMBL" id="JAPEVB010000002">
    <property type="protein sequence ID" value="KAJ4393618.1"/>
    <property type="molecule type" value="Genomic_DNA"/>
</dbReference>
<keyword evidence="2" id="KW-0812">Transmembrane</keyword>
<evidence type="ECO:0000313" key="3">
    <source>
        <dbReference type="EMBL" id="KAJ4393618.1"/>
    </source>
</evidence>
<feature type="transmembrane region" description="Helical" evidence="2">
    <location>
        <begin position="400"/>
        <end position="421"/>
    </location>
</feature>
<gene>
    <name evidence="3" type="ORF">N0V93_002831</name>
</gene>
<feature type="transmembrane region" description="Helical" evidence="2">
    <location>
        <begin position="159"/>
        <end position="177"/>
    </location>
</feature>
<evidence type="ECO:0000256" key="1">
    <source>
        <dbReference type="SAM" id="MobiDB-lite"/>
    </source>
</evidence>
<dbReference type="AlphaFoldDB" id="A0A9W8YY90"/>
<feature type="compositionally biased region" description="Low complexity" evidence="1">
    <location>
        <begin position="1"/>
        <end position="18"/>
    </location>
</feature>